<evidence type="ECO:0000313" key="7">
    <source>
        <dbReference type="EMBL" id="BBJ05350.1"/>
    </source>
</evidence>
<dbReference type="InterPro" id="IPR023826">
    <property type="entry name" value="Rhom-like_SP_proteobac"/>
</dbReference>
<organism evidence="7">
    <name type="scientific">Marinobacter nauticus</name>
    <name type="common">Marinobacter hydrocarbonoclasticus</name>
    <name type="synonym">Marinobacter aquaeolei</name>
    <dbReference type="NCBI Taxonomy" id="2743"/>
    <lineage>
        <taxon>Bacteria</taxon>
        <taxon>Pseudomonadati</taxon>
        <taxon>Pseudomonadota</taxon>
        <taxon>Gammaproteobacteria</taxon>
        <taxon>Pseudomonadales</taxon>
        <taxon>Marinobacteraceae</taxon>
        <taxon>Marinobacter</taxon>
    </lineage>
</organism>
<comment type="subcellular location">
    <subcellularLocation>
        <location evidence="1">Membrane</location>
        <topology evidence="1">Multi-pass membrane protein</topology>
    </subcellularLocation>
</comment>
<keyword evidence="3 5" id="KW-1133">Transmembrane helix</keyword>
<dbReference type="InterPro" id="IPR022764">
    <property type="entry name" value="Peptidase_S54_rhomboid_dom"/>
</dbReference>
<sequence length="196" mass="20909">MSHLGYRTVNKPALALMALLAILFLAPASSLEWQPDVAHSGEWWRLITGHLAHLNGWHLVLNLAGLALVLALYPRFLPLPTLSIALIWLAIFISLGLLLLLPELPGYRGFSGCLHGLAAILAIRGFREDRLLSASILVLLAGKLVMESAGLGLADTTNLIGGAVVWQAHALGFAGGIVFAGLGLFMPQTPRQSSPE</sequence>
<dbReference type="Pfam" id="PF01694">
    <property type="entry name" value="Rhomboid"/>
    <property type="match status" value="1"/>
</dbReference>
<dbReference type="InterPro" id="IPR035952">
    <property type="entry name" value="Rhomboid-like_sf"/>
</dbReference>
<dbReference type="GO" id="GO:0016020">
    <property type="term" value="C:membrane"/>
    <property type="evidence" value="ECO:0007669"/>
    <property type="project" value="UniProtKB-SubCell"/>
</dbReference>
<feature type="transmembrane region" description="Helical" evidence="5">
    <location>
        <begin position="107"/>
        <end position="124"/>
    </location>
</feature>
<keyword evidence="4 5" id="KW-0472">Membrane</keyword>
<evidence type="ECO:0000256" key="3">
    <source>
        <dbReference type="ARBA" id="ARBA00022989"/>
    </source>
</evidence>
<evidence type="ECO:0000256" key="1">
    <source>
        <dbReference type="ARBA" id="ARBA00004141"/>
    </source>
</evidence>
<feature type="transmembrane region" description="Helical" evidence="5">
    <location>
        <begin position="80"/>
        <end position="101"/>
    </location>
</feature>
<evidence type="ECO:0000256" key="4">
    <source>
        <dbReference type="ARBA" id="ARBA00023136"/>
    </source>
</evidence>
<dbReference type="AlphaFoldDB" id="A0A455W7Y3"/>
<feature type="domain" description="Peptidase S54 rhomboid" evidence="6">
    <location>
        <begin position="41"/>
        <end position="181"/>
    </location>
</feature>
<dbReference type="GO" id="GO:0004252">
    <property type="term" value="F:serine-type endopeptidase activity"/>
    <property type="evidence" value="ECO:0007669"/>
    <property type="project" value="InterPro"/>
</dbReference>
<reference evidence="7" key="1">
    <citation type="submission" date="2019-03" db="EMBL/GenBank/DDBJ databases">
        <title>Whole genome analysis of nitrate-reducing bacteria Marinobacter hydrocarbonoclasticus YB03.</title>
        <authorList>
            <person name="Azam A.H."/>
            <person name="Yuk S.R."/>
            <person name="Kamarisima K."/>
            <person name="Miyanaga K."/>
            <person name="Tanji Y."/>
        </authorList>
    </citation>
    <scope>NUCLEOTIDE SEQUENCE</scope>
    <source>
        <strain evidence="7">YB03</strain>
    </source>
</reference>
<evidence type="ECO:0000256" key="5">
    <source>
        <dbReference type="SAM" id="Phobius"/>
    </source>
</evidence>
<dbReference type="SUPFAM" id="SSF144091">
    <property type="entry name" value="Rhomboid-like"/>
    <property type="match status" value="1"/>
</dbReference>
<feature type="transmembrane region" description="Helical" evidence="5">
    <location>
        <begin position="131"/>
        <end position="154"/>
    </location>
</feature>
<evidence type="ECO:0000259" key="6">
    <source>
        <dbReference type="Pfam" id="PF01694"/>
    </source>
</evidence>
<dbReference type="NCBIfam" id="TIGR03902">
    <property type="entry name" value="rhom_GG_sort"/>
    <property type="match status" value="1"/>
</dbReference>
<accession>A0A455W7Y3</accession>
<dbReference type="EMBL" id="AP019537">
    <property type="protein sequence ID" value="BBJ05350.1"/>
    <property type="molecule type" value="Genomic_DNA"/>
</dbReference>
<feature type="transmembrane region" description="Helical" evidence="5">
    <location>
        <begin position="166"/>
        <end position="186"/>
    </location>
</feature>
<feature type="transmembrane region" description="Helical" evidence="5">
    <location>
        <begin position="54"/>
        <end position="73"/>
    </location>
</feature>
<proteinExistence type="predicted"/>
<evidence type="ECO:0000256" key="2">
    <source>
        <dbReference type="ARBA" id="ARBA00022692"/>
    </source>
</evidence>
<protein>
    <submittedName>
        <fullName evidence="7">Rhombosortase</fullName>
    </submittedName>
</protein>
<gene>
    <name evidence="7" type="ORF">YBY_31990</name>
</gene>
<keyword evidence="2 5" id="KW-0812">Transmembrane</keyword>
<dbReference type="Gene3D" id="1.20.1540.10">
    <property type="entry name" value="Rhomboid-like"/>
    <property type="match status" value="1"/>
</dbReference>
<name>A0A455W7Y3_MARNT</name>